<evidence type="ECO:0000313" key="2">
    <source>
        <dbReference type="Proteomes" id="UP000663828"/>
    </source>
</evidence>
<keyword evidence="2" id="KW-1185">Reference proteome</keyword>
<organism evidence="1 2">
    <name type="scientific">Adineta ricciae</name>
    <name type="common">Rotifer</name>
    <dbReference type="NCBI Taxonomy" id="249248"/>
    <lineage>
        <taxon>Eukaryota</taxon>
        <taxon>Metazoa</taxon>
        <taxon>Spiralia</taxon>
        <taxon>Gnathifera</taxon>
        <taxon>Rotifera</taxon>
        <taxon>Eurotatoria</taxon>
        <taxon>Bdelloidea</taxon>
        <taxon>Adinetida</taxon>
        <taxon>Adinetidae</taxon>
        <taxon>Adineta</taxon>
    </lineage>
</organism>
<comment type="caution">
    <text evidence="1">The sequence shown here is derived from an EMBL/GenBank/DDBJ whole genome shotgun (WGS) entry which is preliminary data.</text>
</comment>
<name>A0A816GJY2_ADIRI</name>
<protein>
    <submittedName>
        <fullName evidence="1">Uncharacterized protein</fullName>
    </submittedName>
</protein>
<evidence type="ECO:0000313" key="1">
    <source>
        <dbReference type="EMBL" id="CAF1675043.1"/>
    </source>
</evidence>
<sequence>MQRNNYFIPVIFTTVLISIINSARIPLAGGFVPYESETDSRKDNHESANVNLPSLDAIHDHVHQSKETDDKKAISNGKEIHEVGPSLDLIDAHPHSHDHDNASAIETAKRPLIQPSIEFLDAQLHGGQEHVHDHSNNETGHRAADLNDFQNWLKEQNQTDQLNRFLQLQKEMKQLDLNDKKSLTLSEKLNRTIEELKAAWRDRQQRKHEL</sequence>
<dbReference type="EMBL" id="CAJNOR010013758">
    <property type="protein sequence ID" value="CAF1675043.1"/>
    <property type="molecule type" value="Genomic_DNA"/>
</dbReference>
<dbReference type="Proteomes" id="UP000663828">
    <property type="component" value="Unassembled WGS sequence"/>
</dbReference>
<dbReference type="AlphaFoldDB" id="A0A816GJY2"/>
<reference evidence="1" key="1">
    <citation type="submission" date="2021-02" db="EMBL/GenBank/DDBJ databases">
        <authorList>
            <person name="Nowell W R."/>
        </authorList>
    </citation>
    <scope>NUCLEOTIDE SEQUENCE</scope>
</reference>
<accession>A0A816GJY2</accession>
<gene>
    <name evidence="1" type="ORF">XAT740_LOCUS59423</name>
</gene>
<proteinExistence type="predicted"/>